<comment type="caution">
    <text evidence="2">The sequence shown here is derived from an EMBL/GenBank/DDBJ whole genome shotgun (WGS) entry which is preliminary data.</text>
</comment>
<gene>
    <name evidence="2" type="primary">AtMg01250_221</name>
    <name evidence="2" type="ORF">CK203_085357</name>
</gene>
<organism evidence="2 3">
    <name type="scientific">Vitis vinifera</name>
    <name type="common">Grape</name>
    <dbReference type="NCBI Taxonomy" id="29760"/>
    <lineage>
        <taxon>Eukaryota</taxon>
        <taxon>Viridiplantae</taxon>
        <taxon>Streptophyta</taxon>
        <taxon>Embryophyta</taxon>
        <taxon>Tracheophyta</taxon>
        <taxon>Spermatophyta</taxon>
        <taxon>Magnoliopsida</taxon>
        <taxon>eudicotyledons</taxon>
        <taxon>Gunneridae</taxon>
        <taxon>Pentapetalae</taxon>
        <taxon>rosids</taxon>
        <taxon>Vitales</taxon>
        <taxon>Vitaceae</taxon>
        <taxon>Viteae</taxon>
        <taxon>Vitis</taxon>
    </lineage>
</organism>
<name>A0A438DD64_VITVI</name>
<protein>
    <submittedName>
        <fullName evidence="2">Putative mitochondrial protein</fullName>
    </submittedName>
</protein>
<dbReference type="SUPFAM" id="SSF56672">
    <property type="entry name" value="DNA/RNA polymerases"/>
    <property type="match status" value="1"/>
</dbReference>
<dbReference type="InterPro" id="IPR000477">
    <property type="entry name" value="RT_dom"/>
</dbReference>
<feature type="domain" description="Reverse transcriptase" evidence="1">
    <location>
        <begin position="51"/>
        <end position="114"/>
    </location>
</feature>
<evidence type="ECO:0000259" key="1">
    <source>
        <dbReference type="Pfam" id="PF00078"/>
    </source>
</evidence>
<proteinExistence type="predicted"/>
<dbReference type="InterPro" id="IPR043502">
    <property type="entry name" value="DNA/RNA_pol_sf"/>
</dbReference>
<sequence>MFYCSEFEELEAVPTMAVMDGPLEPSSSTSSNVADVPDDPSFVNFFSLEVSTRGLRQGDPLSPFLFTIVANVLSMMLLRVEERGILEGFLVGRNRIRVTHLQFADDTLFFANARAIPSYFLSMYKIPSSTVTKFEKMQRNFLRLGYGEGKRDHLISWIQVCKQRWKEGCGLGAFP</sequence>
<dbReference type="EMBL" id="QGNW01001682">
    <property type="protein sequence ID" value="RVW33331.1"/>
    <property type="molecule type" value="Genomic_DNA"/>
</dbReference>
<dbReference type="Pfam" id="PF00078">
    <property type="entry name" value="RVT_1"/>
    <property type="match status" value="1"/>
</dbReference>
<dbReference type="Proteomes" id="UP000288805">
    <property type="component" value="Unassembled WGS sequence"/>
</dbReference>
<evidence type="ECO:0000313" key="3">
    <source>
        <dbReference type="Proteomes" id="UP000288805"/>
    </source>
</evidence>
<evidence type="ECO:0000313" key="2">
    <source>
        <dbReference type="EMBL" id="RVW33331.1"/>
    </source>
</evidence>
<reference evidence="2 3" key="1">
    <citation type="journal article" date="2018" name="PLoS Genet.">
        <title>Population sequencing reveals clonal diversity and ancestral inbreeding in the grapevine cultivar Chardonnay.</title>
        <authorList>
            <person name="Roach M.J."/>
            <person name="Johnson D.L."/>
            <person name="Bohlmann J."/>
            <person name="van Vuuren H.J."/>
            <person name="Jones S.J."/>
            <person name="Pretorius I.S."/>
            <person name="Schmidt S.A."/>
            <person name="Borneman A.R."/>
        </authorList>
    </citation>
    <scope>NUCLEOTIDE SEQUENCE [LARGE SCALE GENOMIC DNA]</scope>
    <source>
        <strain evidence="3">cv. Chardonnay</strain>
        <tissue evidence="2">Leaf</tissue>
    </source>
</reference>
<dbReference type="AlphaFoldDB" id="A0A438DD64"/>
<accession>A0A438DD64</accession>